<sequence length="414" mass="48342">REANVCRLRLTVPPESPASEPGEKKVEGKEQHPDLSNGEPTRKLPQGVVYGVVRRSDPNEQKEMVVYGWSTNQLKEEMNYIRDVRATLEKVRKRMYGDYDEMRQKIRQLTQELSVSAQQEYLENHIQTQASALDSFNATNSALTSDSIGLQKTLVDVTLENSHIKDRMKDLRRSYEASVGQLRERQRQLEVAQVENQLLKMKVESSQEANAEVMREMTRKLYSQYEEKLQEEQRKHSAEKEALLEETKSFLKAIEEANKKMEAAEISLEEKDQRIGELDRLIERMEKERHQLQLQLLEHETEMSGEIMDSDKERYQRLEEASASLRERIRHLDDMVHCQQKKVKQMVEENNELQSRLDYLIETQAKPEVETREIGVGCDLLPSPTGRTREISMPSRNYTPYTRVLELTMKKTLT</sequence>
<protein>
    <submittedName>
        <fullName evidence="3">Myocardial zonula adherens protein</fullName>
    </submittedName>
</protein>
<name>A0A452VGJ9_URSMA</name>
<reference evidence="3" key="1">
    <citation type="submission" date="2019-03" db="UniProtKB">
        <authorList>
            <consortium name="Ensembl"/>
        </authorList>
    </citation>
    <scope>IDENTIFICATION</scope>
</reference>
<dbReference type="Ensembl" id="ENSUMAT00000038778.1">
    <property type="protein sequence ID" value="ENSUMAP00000032789.1"/>
    <property type="gene ID" value="ENSUMAG00000023621.1"/>
</dbReference>
<evidence type="ECO:0000313" key="3">
    <source>
        <dbReference type="Ensembl" id="ENSUMAP00000032789"/>
    </source>
</evidence>
<feature type="coiled-coil region" evidence="1">
    <location>
        <begin position="92"/>
        <end position="119"/>
    </location>
</feature>
<feature type="coiled-coil region" evidence="1">
    <location>
        <begin position="182"/>
        <end position="363"/>
    </location>
</feature>
<dbReference type="PANTHER" id="PTHR23171:SF2">
    <property type="entry name" value="MYOCARDIAL ZONULA ADHERENS PROTEIN"/>
    <property type="match status" value="1"/>
</dbReference>
<dbReference type="GO" id="GO:0031674">
    <property type="term" value="C:I band"/>
    <property type="evidence" value="ECO:0007669"/>
    <property type="project" value="TreeGrafter"/>
</dbReference>
<evidence type="ECO:0000256" key="1">
    <source>
        <dbReference type="SAM" id="Coils"/>
    </source>
</evidence>
<feature type="compositionally biased region" description="Basic and acidic residues" evidence="2">
    <location>
        <begin position="21"/>
        <end position="33"/>
    </location>
</feature>
<evidence type="ECO:0000256" key="2">
    <source>
        <dbReference type="SAM" id="MobiDB-lite"/>
    </source>
</evidence>
<dbReference type="GO" id="GO:0035556">
    <property type="term" value="P:intracellular signal transduction"/>
    <property type="evidence" value="ECO:0007669"/>
    <property type="project" value="TreeGrafter"/>
</dbReference>
<dbReference type="AlphaFoldDB" id="A0A452VGJ9"/>
<feature type="region of interest" description="Disordered" evidence="2">
    <location>
        <begin position="1"/>
        <end position="44"/>
    </location>
</feature>
<accession>A0A452VGJ9</accession>
<dbReference type="GeneTree" id="ENSGT00950000183065"/>
<keyword evidence="1" id="KW-0175">Coiled coil</keyword>
<proteinExistence type="predicted"/>
<organism evidence="3">
    <name type="scientific">Ursus maritimus</name>
    <name type="common">Polar bear</name>
    <name type="synonym">Thalarctos maritimus</name>
    <dbReference type="NCBI Taxonomy" id="29073"/>
    <lineage>
        <taxon>Eukaryota</taxon>
        <taxon>Metazoa</taxon>
        <taxon>Chordata</taxon>
        <taxon>Craniata</taxon>
        <taxon>Vertebrata</taxon>
        <taxon>Euteleostomi</taxon>
        <taxon>Mammalia</taxon>
        <taxon>Eutheria</taxon>
        <taxon>Laurasiatheria</taxon>
        <taxon>Carnivora</taxon>
        <taxon>Caniformia</taxon>
        <taxon>Ursidae</taxon>
        <taxon>Ursus</taxon>
    </lineage>
</organism>
<dbReference type="InterPro" id="IPR051375">
    <property type="entry name" value="Tuftelin_GRINL1A/MYZAP/CCD68"/>
</dbReference>
<gene>
    <name evidence="3" type="primary">MYZAP</name>
</gene>
<dbReference type="PANTHER" id="PTHR23171">
    <property type="entry name" value="GDOWN1"/>
    <property type="match status" value="1"/>
</dbReference>